<proteinExistence type="predicted"/>
<dbReference type="SUPFAM" id="SSF52266">
    <property type="entry name" value="SGNH hydrolase"/>
    <property type="match status" value="1"/>
</dbReference>
<dbReference type="GO" id="GO:0016787">
    <property type="term" value="F:hydrolase activity"/>
    <property type="evidence" value="ECO:0007669"/>
    <property type="project" value="UniProtKB-KW"/>
</dbReference>
<feature type="signal peptide" evidence="1">
    <location>
        <begin position="1"/>
        <end position="18"/>
    </location>
</feature>
<organism evidence="2 3">
    <name type="scientific">Endosaccharibacter trunci</name>
    <dbReference type="NCBI Taxonomy" id="2812733"/>
    <lineage>
        <taxon>Bacteria</taxon>
        <taxon>Pseudomonadati</taxon>
        <taxon>Pseudomonadota</taxon>
        <taxon>Alphaproteobacteria</taxon>
        <taxon>Acetobacterales</taxon>
        <taxon>Acetobacteraceae</taxon>
        <taxon>Endosaccharibacter</taxon>
    </lineage>
</organism>
<feature type="chain" id="PRO_5046153443" evidence="1">
    <location>
        <begin position="19"/>
        <end position="558"/>
    </location>
</feature>
<keyword evidence="1" id="KW-0732">Signal</keyword>
<comment type="caution">
    <text evidence="2">The sequence shown here is derived from an EMBL/GenBank/DDBJ whole genome shotgun (WGS) entry which is preliminary data.</text>
</comment>
<name>A0ABT1WAE0_9PROT</name>
<dbReference type="Gene3D" id="3.40.50.1110">
    <property type="entry name" value="SGNH hydrolase"/>
    <property type="match status" value="1"/>
</dbReference>
<sequence>MRALLLAFGALLPAAAIAAPGPAPMPPALAPSAVLSLQPVWKSVVGVTHTPDNVTTQQITGDESWLSFVIAKQQGQGQCIRLGYSGYRGNWGGMESNGPVPFQVAAAVWVDENEGLGTKFAQGNGYLYSVPVTFGGQTLGSVPVNGTVRSDPVCYPWKAGQRIAVKTQRWTVGGVYANLPTNYYADASASEASKDGFFQGVSLDPSYSVAATTSVDQTLSTTYTGGTPYKPSATTLTVADYSGSLTDNNGTFASTTLTSNSGGASLTVSGSITLSTGEIKLTLSSAIAPSAIYAAGQGLYGVTLPNETTLNNPTGFASWQTHPVYGPSVIEGTAQPGAKAFVIATAGDSINYGVGSTYYRYSWMDIANGGRFGMIGFAQPGAHLSDCAQLSKTWRAASVLGGGVDRIESDMGINDVSGTGMTLATMQSNFRACAAYLSSFLPHGFRDLYWDTMTPYTTAANVPVSAAGFGPGTVASGNPSLRNAWNAWLYTQVGVTIGGVIDKASCVEGHPASQSGAGDGTWANLNLTADDLHPSQLGHQTIGTCAAVLNSPMWTPPS</sequence>
<reference evidence="2 3" key="1">
    <citation type="submission" date="2022-06" db="EMBL/GenBank/DDBJ databases">
        <title>Endosaccharibacter gen. nov., sp. nov., endophytic bacteria isolated from sugarcane.</title>
        <authorList>
            <person name="Pitiwittayakul N."/>
            <person name="Yukphan P."/>
            <person name="Charoenyingcharoen P."/>
            <person name="Tanasupawat S."/>
        </authorList>
    </citation>
    <scope>NUCLEOTIDE SEQUENCE [LARGE SCALE GENOMIC DNA]</scope>
    <source>
        <strain evidence="2 3">KSS8</strain>
    </source>
</reference>
<evidence type="ECO:0000313" key="2">
    <source>
        <dbReference type="EMBL" id="MCQ8279845.1"/>
    </source>
</evidence>
<dbReference type="EMBL" id="JAMSKV010000017">
    <property type="protein sequence ID" value="MCQ8279845.1"/>
    <property type="molecule type" value="Genomic_DNA"/>
</dbReference>
<protein>
    <submittedName>
        <fullName evidence="2">SGNH/GDSL hydrolase family protein</fullName>
    </submittedName>
</protein>
<evidence type="ECO:0000313" key="3">
    <source>
        <dbReference type="Proteomes" id="UP001524587"/>
    </source>
</evidence>
<accession>A0ABT1WAE0</accession>
<gene>
    <name evidence="2" type="ORF">NFI95_15480</name>
</gene>
<dbReference type="RefSeq" id="WP_422865334.1">
    <property type="nucleotide sequence ID" value="NZ_JAMSKV010000017.1"/>
</dbReference>
<keyword evidence="2" id="KW-0378">Hydrolase</keyword>
<evidence type="ECO:0000256" key="1">
    <source>
        <dbReference type="SAM" id="SignalP"/>
    </source>
</evidence>
<keyword evidence="3" id="KW-1185">Reference proteome</keyword>
<dbReference type="Proteomes" id="UP001524587">
    <property type="component" value="Unassembled WGS sequence"/>
</dbReference>
<dbReference type="InterPro" id="IPR036514">
    <property type="entry name" value="SGNH_hydro_sf"/>
</dbReference>